<keyword evidence="14" id="KW-0961">Cell wall biogenesis/degradation</keyword>
<comment type="catalytic activity">
    <reaction evidence="13 14">
        <text>di-trans,octa-cis-undecaprenyl diphosphate + H2O = di-trans,octa-cis-undecaprenyl phosphate + phosphate + H(+)</text>
        <dbReference type="Rhea" id="RHEA:28094"/>
        <dbReference type="ChEBI" id="CHEBI:15377"/>
        <dbReference type="ChEBI" id="CHEBI:15378"/>
        <dbReference type="ChEBI" id="CHEBI:43474"/>
        <dbReference type="ChEBI" id="CHEBI:58405"/>
        <dbReference type="ChEBI" id="CHEBI:60392"/>
        <dbReference type="EC" id="3.6.1.27"/>
    </reaction>
</comment>
<dbReference type="Proteomes" id="UP000183994">
    <property type="component" value="Unassembled WGS sequence"/>
</dbReference>
<evidence type="ECO:0000256" key="3">
    <source>
        <dbReference type="ARBA" id="ARBA00012374"/>
    </source>
</evidence>
<feature type="transmembrane region" description="Helical" evidence="14">
    <location>
        <begin position="255"/>
        <end position="275"/>
    </location>
</feature>
<dbReference type="GO" id="GO:0008360">
    <property type="term" value="P:regulation of cell shape"/>
    <property type="evidence" value="ECO:0007669"/>
    <property type="project" value="UniProtKB-KW"/>
</dbReference>
<evidence type="ECO:0000313" key="16">
    <source>
        <dbReference type="Proteomes" id="UP000183994"/>
    </source>
</evidence>
<keyword evidence="7 14" id="KW-0378">Hydrolase</keyword>
<dbReference type="PANTHER" id="PTHR30622:SF2">
    <property type="entry name" value="UNDECAPRENYL-DIPHOSPHATASE"/>
    <property type="match status" value="1"/>
</dbReference>
<dbReference type="EC" id="3.6.1.27" evidence="3 14"/>
<evidence type="ECO:0000313" key="15">
    <source>
        <dbReference type="EMBL" id="SHI81051.1"/>
    </source>
</evidence>
<feature type="transmembrane region" description="Helical" evidence="14">
    <location>
        <begin position="121"/>
        <end position="141"/>
    </location>
</feature>
<comment type="function">
    <text evidence="14">Catalyzes the dephosphorylation of undecaprenyl diphosphate (UPP). Confers resistance to bacitracin.</text>
</comment>
<evidence type="ECO:0000256" key="11">
    <source>
        <dbReference type="ARBA" id="ARBA00032707"/>
    </source>
</evidence>
<keyword evidence="14" id="KW-0573">Peptidoglycan synthesis</keyword>
<dbReference type="GO" id="GO:0071555">
    <property type="term" value="P:cell wall organization"/>
    <property type="evidence" value="ECO:0007669"/>
    <property type="project" value="UniProtKB-KW"/>
</dbReference>
<feature type="transmembrane region" description="Helical" evidence="14">
    <location>
        <begin position="200"/>
        <end position="222"/>
    </location>
</feature>
<evidence type="ECO:0000256" key="8">
    <source>
        <dbReference type="ARBA" id="ARBA00022989"/>
    </source>
</evidence>
<dbReference type="GO" id="GO:0009252">
    <property type="term" value="P:peptidoglycan biosynthetic process"/>
    <property type="evidence" value="ECO:0007669"/>
    <property type="project" value="UniProtKB-KW"/>
</dbReference>
<evidence type="ECO:0000256" key="5">
    <source>
        <dbReference type="ARBA" id="ARBA00022475"/>
    </source>
</evidence>
<dbReference type="Pfam" id="PF02673">
    <property type="entry name" value="BacA"/>
    <property type="match status" value="1"/>
</dbReference>
<dbReference type="HAMAP" id="MF_01006">
    <property type="entry name" value="Undec_diphosphatase"/>
    <property type="match status" value="1"/>
</dbReference>
<keyword evidence="14" id="KW-0133">Cell shape</keyword>
<feature type="transmembrane region" description="Helical" evidence="14">
    <location>
        <begin position="94"/>
        <end position="114"/>
    </location>
</feature>
<keyword evidence="6 14" id="KW-0812">Transmembrane</keyword>
<dbReference type="GO" id="GO:0005886">
    <property type="term" value="C:plasma membrane"/>
    <property type="evidence" value="ECO:0007669"/>
    <property type="project" value="UniProtKB-SubCell"/>
</dbReference>
<keyword evidence="10 14" id="KW-0046">Antibiotic resistance</keyword>
<dbReference type="OrthoDB" id="9808289at2"/>
<evidence type="ECO:0000256" key="7">
    <source>
        <dbReference type="ARBA" id="ARBA00022801"/>
    </source>
</evidence>
<dbReference type="AlphaFoldDB" id="A0A1M6E6H9"/>
<dbReference type="PANTHER" id="PTHR30622">
    <property type="entry name" value="UNDECAPRENYL-DIPHOSPHATASE"/>
    <property type="match status" value="1"/>
</dbReference>
<evidence type="ECO:0000256" key="4">
    <source>
        <dbReference type="ARBA" id="ARBA00021581"/>
    </source>
</evidence>
<dbReference type="InterPro" id="IPR003824">
    <property type="entry name" value="UppP"/>
</dbReference>
<evidence type="ECO:0000256" key="6">
    <source>
        <dbReference type="ARBA" id="ARBA00022692"/>
    </source>
</evidence>
<keyword evidence="16" id="KW-1185">Reference proteome</keyword>
<dbReference type="GO" id="GO:0046677">
    <property type="term" value="P:response to antibiotic"/>
    <property type="evidence" value="ECO:0007669"/>
    <property type="project" value="UniProtKB-UniRule"/>
</dbReference>
<gene>
    <name evidence="14" type="primary">uppP</name>
    <name evidence="15" type="ORF">SAMN02745216_00571</name>
</gene>
<accession>A0A1M6E6H9</accession>
<feature type="transmembrane region" description="Helical" evidence="14">
    <location>
        <begin position="161"/>
        <end position="188"/>
    </location>
</feature>
<name>A0A1M6E6H9_9BACT</name>
<reference evidence="16" key="1">
    <citation type="submission" date="2016-11" db="EMBL/GenBank/DDBJ databases">
        <authorList>
            <person name="Varghese N."/>
            <person name="Submissions S."/>
        </authorList>
    </citation>
    <scope>NUCLEOTIDE SEQUENCE [LARGE SCALE GENOMIC DNA]</scope>
    <source>
        <strain evidence="16">DSM 16219</strain>
    </source>
</reference>
<dbReference type="STRING" id="1121393.SAMN02745216_00571"/>
<evidence type="ECO:0000256" key="1">
    <source>
        <dbReference type="ARBA" id="ARBA00004651"/>
    </source>
</evidence>
<sequence>MHWLEVVLLGVIQGLTEFLPVSSSGHLVLFQGLMGMEEPELLLDICLHVGTLAAVLWVFYPQILEAAKGLFRFCAAVLKGRAAMAQVWADDQDARMALLIIIGTIPTGFIGMGFHKIADKLFASPVLAGAMLLITGALLWATRYVRAEGKLLPKVTWGNALTVGTVQGLAILPGISRSGSTICAALFLGVDREVAARYSFLLSIPAIAAALILEVADAGAAAHPPVSMLLLGGIVSALTGLAALKWLLAIVRKGSLWWFAPYCWLVGATVLVANFI</sequence>
<evidence type="ECO:0000256" key="13">
    <source>
        <dbReference type="ARBA" id="ARBA00047594"/>
    </source>
</evidence>
<dbReference type="RefSeq" id="WP_073472667.1">
    <property type="nucleotide sequence ID" value="NZ_FQZU01000002.1"/>
</dbReference>
<protein>
    <recommendedName>
        <fullName evidence="4 14">Undecaprenyl-diphosphatase</fullName>
        <ecNumber evidence="3 14">3.6.1.27</ecNumber>
    </recommendedName>
    <alternativeName>
        <fullName evidence="12 14">Bacitracin resistance protein</fullName>
    </alternativeName>
    <alternativeName>
        <fullName evidence="11 14">Undecaprenyl pyrophosphate phosphatase</fullName>
    </alternativeName>
</protein>
<comment type="subcellular location">
    <subcellularLocation>
        <location evidence="1 14">Cell membrane</location>
        <topology evidence="1 14">Multi-pass membrane protein</topology>
    </subcellularLocation>
</comment>
<dbReference type="EMBL" id="FQZU01000002">
    <property type="protein sequence ID" value="SHI81051.1"/>
    <property type="molecule type" value="Genomic_DNA"/>
</dbReference>
<evidence type="ECO:0000256" key="2">
    <source>
        <dbReference type="ARBA" id="ARBA00010621"/>
    </source>
</evidence>
<keyword evidence="5 14" id="KW-1003">Cell membrane</keyword>
<comment type="similarity">
    <text evidence="2 14">Belongs to the UppP family.</text>
</comment>
<evidence type="ECO:0000256" key="12">
    <source>
        <dbReference type="ARBA" id="ARBA00032932"/>
    </source>
</evidence>
<evidence type="ECO:0000256" key="10">
    <source>
        <dbReference type="ARBA" id="ARBA00023251"/>
    </source>
</evidence>
<evidence type="ECO:0000256" key="14">
    <source>
        <dbReference type="HAMAP-Rule" id="MF_01006"/>
    </source>
</evidence>
<comment type="miscellaneous">
    <text evidence="14">Bacitracin is thought to be involved in the inhibition of peptidoglycan synthesis by sequestering undecaprenyl diphosphate, thereby reducing the pool of lipid carrier available.</text>
</comment>
<feature type="transmembrane region" description="Helical" evidence="14">
    <location>
        <begin position="41"/>
        <end position="60"/>
    </location>
</feature>
<keyword evidence="9 14" id="KW-0472">Membrane</keyword>
<dbReference type="GO" id="GO:0050380">
    <property type="term" value="F:undecaprenyl-diphosphatase activity"/>
    <property type="evidence" value="ECO:0007669"/>
    <property type="project" value="UniProtKB-UniRule"/>
</dbReference>
<organism evidence="15 16">
    <name type="scientific">Desulfatibacillum alkenivorans DSM 16219</name>
    <dbReference type="NCBI Taxonomy" id="1121393"/>
    <lineage>
        <taxon>Bacteria</taxon>
        <taxon>Pseudomonadati</taxon>
        <taxon>Thermodesulfobacteriota</taxon>
        <taxon>Desulfobacteria</taxon>
        <taxon>Desulfobacterales</taxon>
        <taxon>Desulfatibacillaceae</taxon>
        <taxon>Desulfatibacillum</taxon>
    </lineage>
</organism>
<keyword evidence="8 14" id="KW-1133">Transmembrane helix</keyword>
<feature type="transmembrane region" description="Helical" evidence="14">
    <location>
        <begin position="228"/>
        <end position="248"/>
    </location>
</feature>
<proteinExistence type="inferred from homology"/>
<evidence type="ECO:0000256" key="9">
    <source>
        <dbReference type="ARBA" id="ARBA00023136"/>
    </source>
</evidence>